<protein>
    <submittedName>
        <fullName evidence="1">Uncharacterized protein</fullName>
    </submittedName>
</protein>
<gene>
    <name evidence="1" type="ORF">TKK_011066</name>
</gene>
<keyword evidence="2" id="KW-1185">Reference proteome</keyword>
<evidence type="ECO:0000313" key="2">
    <source>
        <dbReference type="Proteomes" id="UP001627154"/>
    </source>
</evidence>
<dbReference type="EMBL" id="JBJJXI010000088">
    <property type="protein sequence ID" value="KAL3394785.1"/>
    <property type="molecule type" value="Genomic_DNA"/>
</dbReference>
<dbReference type="AlphaFoldDB" id="A0ABD2WPZ7"/>
<evidence type="ECO:0000313" key="1">
    <source>
        <dbReference type="EMBL" id="KAL3394785.1"/>
    </source>
</evidence>
<proteinExistence type="predicted"/>
<dbReference type="Proteomes" id="UP001627154">
    <property type="component" value="Unassembled WGS sequence"/>
</dbReference>
<organism evidence="1 2">
    <name type="scientific">Trichogramma kaykai</name>
    <dbReference type="NCBI Taxonomy" id="54128"/>
    <lineage>
        <taxon>Eukaryota</taxon>
        <taxon>Metazoa</taxon>
        <taxon>Ecdysozoa</taxon>
        <taxon>Arthropoda</taxon>
        <taxon>Hexapoda</taxon>
        <taxon>Insecta</taxon>
        <taxon>Pterygota</taxon>
        <taxon>Neoptera</taxon>
        <taxon>Endopterygota</taxon>
        <taxon>Hymenoptera</taxon>
        <taxon>Apocrita</taxon>
        <taxon>Proctotrupomorpha</taxon>
        <taxon>Chalcidoidea</taxon>
        <taxon>Trichogrammatidae</taxon>
        <taxon>Trichogramma</taxon>
    </lineage>
</organism>
<accession>A0ABD2WPZ7</accession>
<sequence>MIIPQPTRCIRPEQQAIKSTSARYKYRPQYMCVIMRMTQQAYATANLRKITLQRARKTLNILNKSIKKPRA</sequence>
<name>A0ABD2WPZ7_9HYME</name>
<comment type="caution">
    <text evidence="1">The sequence shown here is derived from an EMBL/GenBank/DDBJ whole genome shotgun (WGS) entry which is preliminary data.</text>
</comment>
<reference evidence="1 2" key="1">
    <citation type="journal article" date="2024" name="bioRxiv">
        <title>A reference genome for Trichogramma kaykai: A tiny desert-dwelling parasitoid wasp with competing sex-ratio distorters.</title>
        <authorList>
            <person name="Culotta J."/>
            <person name="Lindsey A.R."/>
        </authorList>
    </citation>
    <scope>NUCLEOTIDE SEQUENCE [LARGE SCALE GENOMIC DNA]</scope>
    <source>
        <strain evidence="1 2">KSX58</strain>
    </source>
</reference>